<dbReference type="Proteomes" id="UP000259273">
    <property type="component" value="Unassembled WGS sequence"/>
</dbReference>
<dbReference type="EMBL" id="DMND01000227">
    <property type="protein sequence ID" value="HAN29395.1"/>
    <property type="molecule type" value="Genomic_DNA"/>
</dbReference>
<dbReference type="PANTHER" id="PTHR35399">
    <property type="entry name" value="SLR8030 PROTEIN"/>
    <property type="match status" value="1"/>
</dbReference>
<gene>
    <name evidence="1" type="ORF">DCP75_17055</name>
</gene>
<sequence>MEHDEGISNPSNNRPFEDVLNEYASRRQLLRGGLTLAAGSFLAGPLSATAAVPAPGRKIGSRLIDFQPVTLAEGNGPVPAISPDYDYQVLIPWGTSLTNNVTDYSGDPLVRPTAEEQAQQVGIGHDGMWFFPFRRSSNRGLLAINHEYGTNGTVLGKADPETLADVMTSQHAHGISVLEIRKTGRGWELVKDSMYNRRVHGRTPVEFSGPVAGSELIGPEAGAMGTLNNCANGYTPWGTYLTCEENFNGYFGTSDSSWTPSDEQARYG</sequence>
<accession>A0A3C1KRT9</accession>
<dbReference type="PANTHER" id="PTHR35399:SF2">
    <property type="entry name" value="DUF839 DOMAIN-CONTAINING PROTEIN"/>
    <property type="match status" value="1"/>
</dbReference>
<evidence type="ECO:0000313" key="1">
    <source>
        <dbReference type="EMBL" id="HAN29395.1"/>
    </source>
</evidence>
<reference evidence="1 2" key="1">
    <citation type="journal article" date="2018" name="Nat. Biotechnol.">
        <title>A standardized bacterial taxonomy based on genome phylogeny substantially revises the tree of life.</title>
        <authorList>
            <person name="Parks D.H."/>
            <person name="Chuvochina M."/>
            <person name="Waite D.W."/>
            <person name="Rinke C."/>
            <person name="Skarshewski A."/>
            <person name="Chaumeil P.A."/>
            <person name="Hugenholtz P."/>
        </authorList>
    </citation>
    <scope>NUCLEOTIDE SEQUENCE [LARGE SCALE GENOMIC DNA]</scope>
    <source>
        <strain evidence="1">UBA9158</strain>
    </source>
</reference>
<protein>
    <submittedName>
        <fullName evidence="1">Phosphatase</fullName>
    </submittedName>
</protein>
<evidence type="ECO:0000313" key="2">
    <source>
        <dbReference type="Proteomes" id="UP000259273"/>
    </source>
</evidence>
<dbReference type="InterPro" id="IPR006311">
    <property type="entry name" value="TAT_signal"/>
</dbReference>
<dbReference type="PROSITE" id="PS51318">
    <property type="entry name" value="TAT"/>
    <property type="match status" value="1"/>
</dbReference>
<organism evidence="1 2">
    <name type="scientific">Haliea salexigens</name>
    <dbReference type="NCBI Taxonomy" id="287487"/>
    <lineage>
        <taxon>Bacteria</taxon>
        <taxon>Pseudomonadati</taxon>
        <taxon>Pseudomonadota</taxon>
        <taxon>Gammaproteobacteria</taxon>
        <taxon>Cellvibrionales</taxon>
        <taxon>Halieaceae</taxon>
        <taxon>Haliea</taxon>
    </lineage>
</organism>
<comment type="caution">
    <text evidence="1">The sequence shown here is derived from an EMBL/GenBank/DDBJ whole genome shotgun (WGS) entry which is preliminary data.</text>
</comment>
<dbReference type="InterPro" id="IPR008557">
    <property type="entry name" value="PhoX"/>
</dbReference>
<proteinExistence type="predicted"/>
<dbReference type="Pfam" id="PF05787">
    <property type="entry name" value="PhoX"/>
    <property type="match status" value="1"/>
</dbReference>
<feature type="non-terminal residue" evidence="1">
    <location>
        <position position="268"/>
    </location>
</feature>
<dbReference type="AlphaFoldDB" id="A0A3C1KRT9"/>
<name>A0A3C1KRT9_9GAMM</name>